<dbReference type="AlphaFoldDB" id="A0A0V1D0R2"/>
<evidence type="ECO:0000313" key="2">
    <source>
        <dbReference type="Proteomes" id="UP000054653"/>
    </source>
</evidence>
<sequence>MPQRRQAKCEISSKTHIFWKPTVRRVQFSLPVRIGRRTRYLIGSLCRCLIGFLCQLFID</sequence>
<proteinExistence type="predicted"/>
<comment type="caution">
    <text evidence="1">The sequence shown here is derived from an EMBL/GenBank/DDBJ whole genome shotgun (WGS) entry which is preliminary data.</text>
</comment>
<evidence type="ECO:0000313" key="1">
    <source>
        <dbReference type="EMBL" id="KRY55071.1"/>
    </source>
</evidence>
<reference evidence="1 2" key="1">
    <citation type="submission" date="2015-01" db="EMBL/GenBank/DDBJ databases">
        <title>Evolution of Trichinella species and genotypes.</title>
        <authorList>
            <person name="Korhonen P.K."/>
            <person name="Edoardo P."/>
            <person name="Giuseppe L.R."/>
            <person name="Gasser R.B."/>
        </authorList>
    </citation>
    <scope>NUCLEOTIDE SEQUENCE [LARGE SCALE GENOMIC DNA]</scope>
    <source>
        <strain evidence="1">ISS120</strain>
    </source>
</reference>
<gene>
    <name evidence="1" type="ORF">T03_8259</name>
</gene>
<dbReference type="EMBL" id="JYDI01000060">
    <property type="protein sequence ID" value="KRY55071.1"/>
    <property type="molecule type" value="Genomic_DNA"/>
</dbReference>
<keyword evidence="2" id="KW-1185">Reference proteome</keyword>
<organism evidence="1 2">
    <name type="scientific">Trichinella britovi</name>
    <name type="common">Parasitic roundworm</name>
    <dbReference type="NCBI Taxonomy" id="45882"/>
    <lineage>
        <taxon>Eukaryota</taxon>
        <taxon>Metazoa</taxon>
        <taxon>Ecdysozoa</taxon>
        <taxon>Nematoda</taxon>
        <taxon>Enoplea</taxon>
        <taxon>Dorylaimia</taxon>
        <taxon>Trichinellida</taxon>
        <taxon>Trichinellidae</taxon>
        <taxon>Trichinella</taxon>
    </lineage>
</organism>
<accession>A0A0V1D0R2</accession>
<dbReference type="Proteomes" id="UP000054653">
    <property type="component" value="Unassembled WGS sequence"/>
</dbReference>
<protein>
    <submittedName>
        <fullName evidence="1">Uncharacterized protein</fullName>
    </submittedName>
</protein>
<name>A0A0V1D0R2_TRIBR</name>